<dbReference type="AlphaFoldDB" id="A0A5C3M6J3"/>
<gene>
    <name evidence="3" type="ORF">BDQ12DRAFT_711660</name>
</gene>
<evidence type="ECO:0000313" key="3">
    <source>
        <dbReference type="EMBL" id="TFK40265.1"/>
    </source>
</evidence>
<evidence type="ECO:0008006" key="5">
    <source>
        <dbReference type="Google" id="ProtNLM"/>
    </source>
</evidence>
<dbReference type="InterPro" id="IPR036779">
    <property type="entry name" value="LysM_dom_sf"/>
</dbReference>
<sequence>MYNTPANFDINTTLCLACSSSLPPLKGKSTAPGPHTDIYITHCCKRPICPSCLKSNPRLARYDPCLSCLGGVDVVGSGSRQRTLLAREFALRSQNASLTPQNIDGAVREEDTFILGDDEDEDEDMLSAVSRPPPPPYEPISDDIQANTLLPPSEVPADTVDEQGGDRPLPEGGNIAPKKYYIARNDTLQGIALRFALDGRELCRINKFPASALSTTPHLLHTRSFIMLPPSAKLPASFQIPNAEEKEREAKRARERAQKKVQTLTKEVDWRVAKAYVALADDPDTQEEFSFKKKEMGLKGEGSSGQGSSSNLESVAIQRYLDDAEWEERERREGRGVNLPRFPFLNNKEGSSSKLGGAGLFGRWK</sequence>
<organism evidence="3 4">
    <name type="scientific">Crucibulum laeve</name>
    <dbReference type="NCBI Taxonomy" id="68775"/>
    <lineage>
        <taxon>Eukaryota</taxon>
        <taxon>Fungi</taxon>
        <taxon>Dikarya</taxon>
        <taxon>Basidiomycota</taxon>
        <taxon>Agaricomycotina</taxon>
        <taxon>Agaricomycetes</taxon>
        <taxon>Agaricomycetidae</taxon>
        <taxon>Agaricales</taxon>
        <taxon>Agaricineae</taxon>
        <taxon>Nidulariaceae</taxon>
        <taxon>Crucibulum</taxon>
    </lineage>
</organism>
<reference evidence="3 4" key="1">
    <citation type="journal article" date="2019" name="Nat. Ecol. Evol.">
        <title>Megaphylogeny resolves global patterns of mushroom evolution.</title>
        <authorList>
            <person name="Varga T."/>
            <person name="Krizsan K."/>
            <person name="Foldi C."/>
            <person name="Dima B."/>
            <person name="Sanchez-Garcia M."/>
            <person name="Sanchez-Ramirez S."/>
            <person name="Szollosi G.J."/>
            <person name="Szarkandi J.G."/>
            <person name="Papp V."/>
            <person name="Albert L."/>
            <person name="Andreopoulos W."/>
            <person name="Angelini C."/>
            <person name="Antonin V."/>
            <person name="Barry K.W."/>
            <person name="Bougher N.L."/>
            <person name="Buchanan P."/>
            <person name="Buyck B."/>
            <person name="Bense V."/>
            <person name="Catcheside P."/>
            <person name="Chovatia M."/>
            <person name="Cooper J."/>
            <person name="Damon W."/>
            <person name="Desjardin D."/>
            <person name="Finy P."/>
            <person name="Geml J."/>
            <person name="Haridas S."/>
            <person name="Hughes K."/>
            <person name="Justo A."/>
            <person name="Karasinski D."/>
            <person name="Kautmanova I."/>
            <person name="Kiss B."/>
            <person name="Kocsube S."/>
            <person name="Kotiranta H."/>
            <person name="LaButti K.M."/>
            <person name="Lechner B.E."/>
            <person name="Liimatainen K."/>
            <person name="Lipzen A."/>
            <person name="Lukacs Z."/>
            <person name="Mihaltcheva S."/>
            <person name="Morgado L.N."/>
            <person name="Niskanen T."/>
            <person name="Noordeloos M.E."/>
            <person name="Ohm R.A."/>
            <person name="Ortiz-Santana B."/>
            <person name="Ovrebo C."/>
            <person name="Racz N."/>
            <person name="Riley R."/>
            <person name="Savchenko A."/>
            <person name="Shiryaev A."/>
            <person name="Soop K."/>
            <person name="Spirin V."/>
            <person name="Szebenyi C."/>
            <person name="Tomsovsky M."/>
            <person name="Tulloss R.E."/>
            <person name="Uehling J."/>
            <person name="Grigoriev I.V."/>
            <person name="Vagvolgyi C."/>
            <person name="Papp T."/>
            <person name="Martin F.M."/>
            <person name="Miettinen O."/>
            <person name="Hibbett D.S."/>
            <person name="Nagy L.G."/>
        </authorList>
    </citation>
    <scope>NUCLEOTIDE SEQUENCE [LARGE SCALE GENOMIC DNA]</scope>
    <source>
        <strain evidence="3 4">CBS 166.37</strain>
    </source>
</reference>
<dbReference type="OrthoDB" id="2107166at2759"/>
<evidence type="ECO:0000256" key="1">
    <source>
        <dbReference type="SAM" id="Coils"/>
    </source>
</evidence>
<keyword evidence="4" id="KW-1185">Reference proteome</keyword>
<name>A0A5C3M6J3_9AGAR</name>
<dbReference type="Proteomes" id="UP000308652">
    <property type="component" value="Unassembled WGS sequence"/>
</dbReference>
<feature type="coiled-coil region" evidence="1">
    <location>
        <begin position="240"/>
        <end position="267"/>
    </location>
</feature>
<feature type="region of interest" description="Disordered" evidence="2">
    <location>
        <begin position="150"/>
        <end position="173"/>
    </location>
</feature>
<evidence type="ECO:0000313" key="4">
    <source>
        <dbReference type="Proteomes" id="UP000308652"/>
    </source>
</evidence>
<keyword evidence="1" id="KW-0175">Coiled coil</keyword>
<dbReference type="EMBL" id="ML213597">
    <property type="protein sequence ID" value="TFK40265.1"/>
    <property type="molecule type" value="Genomic_DNA"/>
</dbReference>
<evidence type="ECO:0000256" key="2">
    <source>
        <dbReference type="SAM" id="MobiDB-lite"/>
    </source>
</evidence>
<accession>A0A5C3M6J3</accession>
<feature type="region of interest" description="Disordered" evidence="2">
    <location>
        <begin position="338"/>
        <end position="365"/>
    </location>
</feature>
<dbReference type="Gene3D" id="3.10.350.10">
    <property type="entry name" value="LysM domain"/>
    <property type="match status" value="1"/>
</dbReference>
<proteinExistence type="predicted"/>
<protein>
    <recommendedName>
        <fullName evidence="5">LysM domain-containing protein</fullName>
    </recommendedName>
</protein>
<feature type="compositionally biased region" description="Gly residues" evidence="2">
    <location>
        <begin position="356"/>
        <end position="365"/>
    </location>
</feature>